<dbReference type="SUPFAM" id="SSF50199">
    <property type="entry name" value="Staphylococcal nuclease"/>
    <property type="match status" value="1"/>
</dbReference>
<accession>A0A1Y0ECY0</accession>
<dbReference type="SMART" id="SM00318">
    <property type="entry name" value="SNc"/>
    <property type="match status" value="1"/>
</dbReference>
<sequence length="214" mass="23275">MLKALILLGLIAAFPAHADPSGTLRVIDADTVDIGGARVRLYGLDAPEMGQPCLLDGQSIDCGRWAADLVRARFEGQYARCITRDIDRYGRQVATCDVGGADIGQVIVAAGWAVAYRRYTMRYDLDEKAAAVAGRGLWASVMQDPETYRASRSIAPAAPDPACNIKGNISGNGRIYHRPGNRDYDRTVINEAQGERWFCSEAEARAAGWRAARN</sequence>
<dbReference type="InterPro" id="IPR016071">
    <property type="entry name" value="Staphylococal_nuclease_OB-fold"/>
</dbReference>
<feature type="domain" description="TNase-like" evidence="2">
    <location>
        <begin position="25"/>
        <end position="140"/>
    </location>
</feature>
<evidence type="ECO:0000313" key="4">
    <source>
        <dbReference type="Proteomes" id="UP000195273"/>
    </source>
</evidence>
<feature type="chain" id="PRO_5012010714" evidence="1">
    <location>
        <begin position="19"/>
        <end position="214"/>
    </location>
</feature>
<dbReference type="EMBL" id="CP021431">
    <property type="protein sequence ID" value="ARU01443.1"/>
    <property type="molecule type" value="Genomic_DNA"/>
</dbReference>
<dbReference type="Proteomes" id="UP000195273">
    <property type="component" value="Chromosome"/>
</dbReference>
<dbReference type="PANTHER" id="PTHR12302">
    <property type="entry name" value="EBNA2 BINDING PROTEIN P100"/>
    <property type="match status" value="1"/>
</dbReference>
<dbReference type="Gene3D" id="2.40.50.90">
    <property type="match status" value="1"/>
</dbReference>
<gene>
    <name evidence="3" type="ORF">LOKVESSMR4R_02135</name>
</gene>
<dbReference type="OrthoDB" id="9805504at2"/>
<evidence type="ECO:0000259" key="2">
    <source>
        <dbReference type="PROSITE" id="PS50830"/>
    </source>
</evidence>
<proteinExistence type="predicted"/>
<dbReference type="Pfam" id="PF00565">
    <property type="entry name" value="SNase"/>
    <property type="match status" value="1"/>
</dbReference>
<reference evidence="3 4" key="1">
    <citation type="submission" date="2017-05" db="EMBL/GenBank/DDBJ databases">
        <title>Genome Sequence of Loktanella vestfoldensis Strain SMR4r Isolated from a Culture of the Diatom Skeletonema marinoi.</title>
        <authorList>
            <person name="Topel M."/>
            <person name="Pinder M.I.M."/>
            <person name="Johansson O.N."/>
            <person name="Kourtchenko O."/>
            <person name="Godhe A."/>
            <person name="Clarke A.K."/>
        </authorList>
    </citation>
    <scope>NUCLEOTIDE SEQUENCE [LARGE SCALE GENOMIC DNA]</scope>
    <source>
        <strain evidence="3 4">SMR4r</strain>
    </source>
</reference>
<evidence type="ECO:0000313" key="3">
    <source>
        <dbReference type="EMBL" id="ARU01443.1"/>
    </source>
</evidence>
<feature type="signal peptide" evidence="1">
    <location>
        <begin position="1"/>
        <end position="18"/>
    </location>
</feature>
<name>A0A1Y0ECY0_9RHOB</name>
<dbReference type="PROSITE" id="PS50830">
    <property type="entry name" value="TNASE_3"/>
    <property type="match status" value="1"/>
</dbReference>
<protein>
    <submittedName>
        <fullName evidence="3">Nuclease</fullName>
    </submittedName>
</protein>
<dbReference type="AlphaFoldDB" id="A0A1Y0ECY0"/>
<dbReference type="KEGG" id="lvs:LOKVESSMR4R_02135"/>
<keyword evidence="4" id="KW-1185">Reference proteome</keyword>
<keyword evidence="1" id="KW-0732">Signal</keyword>
<evidence type="ECO:0000256" key="1">
    <source>
        <dbReference type="SAM" id="SignalP"/>
    </source>
</evidence>
<dbReference type="InterPro" id="IPR035437">
    <property type="entry name" value="SNase_OB-fold_sf"/>
</dbReference>
<dbReference type="RefSeq" id="WP_087208225.1">
    <property type="nucleotide sequence ID" value="NZ_CP021431.1"/>
</dbReference>
<dbReference type="STRING" id="1122181.GCA_000382265_02069"/>
<organism evidence="3 4">
    <name type="scientific">Yoonia vestfoldensis</name>
    <dbReference type="NCBI Taxonomy" id="245188"/>
    <lineage>
        <taxon>Bacteria</taxon>
        <taxon>Pseudomonadati</taxon>
        <taxon>Pseudomonadota</taxon>
        <taxon>Alphaproteobacteria</taxon>
        <taxon>Rhodobacterales</taxon>
        <taxon>Paracoccaceae</taxon>
        <taxon>Yoonia</taxon>
    </lineage>
</organism>
<dbReference type="PANTHER" id="PTHR12302:SF26">
    <property type="entry name" value="BLR1266 PROTEIN"/>
    <property type="match status" value="1"/>
</dbReference>